<dbReference type="InterPro" id="IPR032675">
    <property type="entry name" value="LRR_dom_sf"/>
</dbReference>
<dbReference type="PANTHER" id="PTHR13318:SF182">
    <property type="entry name" value="F-BOX_LRR-REPEAT PROTEIN 14"/>
    <property type="match status" value="1"/>
</dbReference>
<dbReference type="InterPro" id="IPR006553">
    <property type="entry name" value="Leu-rich_rpt_Cys-con_subtyp"/>
</dbReference>
<dbReference type="InterPro" id="IPR001611">
    <property type="entry name" value="Leu-rich_rpt"/>
</dbReference>
<comment type="caution">
    <text evidence="2">The sequence shown here is derived from an EMBL/GenBank/DDBJ whole genome shotgun (WGS) entry which is preliminary data.</text>
</comment>
<dbReference type="SUPFAM" id="SSF52047">
    <property type="entry name" value="RNI-like"/>
    <property type="match status" value="2"/>
</dbReference>
<keyword evidence="3" id="KW-1185">Reference proteome</keyword>
<dbReference type="Pfam" id="PF13516">
    <property type="entry name" value="LRR_6"/>
    <property type="match status" value="2"/>
</dbReference>
<dbReference type="InterPro" id="IPR036047">
    <property type="entry name" value="F-box-like_dom_sf"/>
</dbReference>
<dbReference type="InterPro" id="IPR001810">
    <property type="entry name" value="F-box_dom"/>
</dbReference>
<dbReference type="EMBL" id="JBEAFC010000003">
    <property type="protein sequence ID" value="KAL1562115.1"/>
    <property type="molecule type" value="Genomic_DNA"/>
</dbReference>
<gene>
    <name evidence="2" type="ORF">AAHA92_04730</name>
</gene>
<evidence type="ECO:0000259" key="1">
    <source>
        <dbReference type="Pfam" id="PF00646"/>
    </source>
</evidence>
<evidence type="ECO:0000313" key="2">
    <source>
        <dbReference type="EMBL" id="KAL1562115.1"/>
    </source>
</evidence>
<dbReference type="SUPFAM" id="SSF81383">
    <property type="entry name" value="F-box domain"/>
    <property type="match status" value="1"/>
</dbReference>
<feature type="domain" description="F-box" evidence="1">
    <location>
        <begin position="4"/>
        <end position="39"/>
    </location>
</feature>
<reference evidence="2 3" key="1">
    <citation type="submission" date="2024-06" db="EMBL/GenBank/DDBJ databases">
        <title>A chromosome level genome sequence of Diviner's sage (Salvia divinorum).</title>
        <authorList>
            <person name="Ford S.A."/>
            <person name="Ro D.-K."/>
            <person name="Ness R.W."/>
            <person name="Phillips M.A."/>
        </authorList>
    </citation>
    <scope>NUCLEOTIDE SEQUENCE [LARGE SCALE GENOMIC DNA]</scope>
    <source>
        <strain evidence="2">SAF-2024a</strain>
        <tissue evidence="2">Leaf</tissue>
    </source>
</reference>
<dbReference type="Proteomes" id="UP001567538">
    <property type="component" value="Unassembled WGS sequence"/>
</dbReference>
<dbReference type="AlphaFoldDB" id="A0ABD1I1E8"/>
<dbReference type="Pfam" id="PF00646">
    <property type="entry name" value="F-box"/>
    <property type="match status" value="1"/>
</dbReference>
<organism evidence="2 3">
    <name type="scientific">Salvia divinorum</name>
    <name type="common">Maria pastora</name>
    <name type="synonym">Diviner's sage</name>
    <dbReference type="NCBI Taxonomy" id="28513"/>
    <lineage>
        <taxon>Eukaryota</taxon>
        <taxon>Viridiplantae</taxon>
        <taxon>Streptophyta</taxon>
        <taxon>Embryophyta</taxon>
        <taxon>Tracheophyta</taxon>
        <taxon>Spermatophyta</taxon>
        <taxon>Magnoliopsida</taxon>
        <taxon>eudicotyledons</taxon>
        <taxon>Gunneridae</taxon>
        <taxon>Pentapetalae</taxon>
        <taxon>asterids</taxon>
        <taxon>lamiids</taxon>
        <taxon>Lamiales</taxon>
        <taxon>Lamiaceae</taxon>
        <taxon>Nepetoideae</taxon>
        <taxon>Mentheae</taxon>
        <taxon>Salviinae</taxon>
        <taxon>Salvia</taxon>
        <taxon>Salvia subgen. Calosphace</taxon>
    </lineage>
</organism>
<proteinExistence type="predicted"/>
<sequence>MDKHLCDELLEEIFRRLSLPSSAAVSLVSKRCLRLLRSSTTHLSLNFPSPYNPTTIISLSTFLSDHPYLSSISLTGGGDPLLLAVADSCPNLRQLHLPGDPVSPFALCTLSAACLHLSSISVSLSRPLSLHWLPCFTSLKCLSLSFIGPSTQDNNNLEIEENRDTFDLESLSLSGISAGDSGLSFLWRNCKNVKKLQLKSCESVGDHASFSEFLKSSNGLKEVELRTCRSIVDSVLLKLAADCISLQSLLLHDGGSKEGLLHFINHSKCRLKRLDLRLPLDLENAHLIALSQNPNFENLKSLRLESCCLVSGEGLRAAVGEAVEELALINCDVVEREGGLLAALGQGLGNLKELDLSRNERMGDKDVVSMVVSCEGLEEVRLRGCGRLSDAAVAAMVRSCRNLERVDLRCCGGIGGEGVEALVVKAVGLRRVAVEETKLTPLAKVAAANKCIQIVSTFI</sequence>
<dbReference type="SMART" id="SM00367">
    <property type="entry name" value="LRR_CC"/>
    <property type="match status" value="6"/>
</dbReference>
<evidence type="ECO:0000313" key="3">
    <source>
        <dbReference type="Proteomes" id="UP001567538"/>
    </source>
</evidence>
<dbReference type="PANTHER" id="PTHR13318">
    <property type="entry name" value="PARTNER OF PAIRED, ISOFORM B-RELATED"/>
    <property type="match status" value="1"/>
</dbReference>
<name>A0ABD1I1E8_SALDI</name>
<protein>
    <submittedName>
        <fullName evidence="2">F-box/LRR-repeat protein 4-like</fullName>
    </submittedName>
</protein>
<dbReference type="Gene3D" id="3.80.10.10">
    <property type="entry name" value="Ribonuclease Inhibitor"/>
    <property type="match status" value="2"/>
</dbReference>
<accession>A0ABD1I1E8</accession>